<gene>
    <name evidence="3" type="ORF">GLV98_01785</name>
</gene>
<dbReference type="Gene3D" id="3.40.50.1110">
    <property type="entry name" value="SGNH hydrolase"/>
    <property type="match status" value="1"/>
</dbReference>
<accession>A0A845DYT3</accession>
<dbReference type="GO" id="GO:0004622">
    <property type="term" value="F:phosphatidylcholine lysophospholipase activity"/>
    <property type="evidence" value="ECO:0007669"/>
    <property type="project" value="TreeGrafter"/>
</dbReference>
<comment type="caution">
    <text evidence="3">The sequence shown here is derived from an EMBL/GenBank/DDBJ whole genome shotgun (WGS) entry which is preliminary data.</text>
</comment>
<dbReference type="AlphaFoldDB" id="A0A845DYT3"/>
<dbReference type="InterPro" id="IPR051532">
    <property type="entry name" value="Ester_Hydrolysis_Enzymes"/>
</dbReference>
<organism evidence="3 4">
    <name type="scientific">Halobacillus litoralis</name>
    <dbReference type="NCBI Taxonomy" id="45668"/>
    <lineage>
        <taxon>Bacteria</taxon>
        <taxon>Bacillati</taxon>
        <taxon>Bacillota</taxon>
        <taxon>Bacilli</taxon>
        <taxon>Bacillales</taxon>
        <taxon>Bacillaceae</taxon>
        <taxon>Halobacillus</taxon>
    </lineage>
</organism>
<evidence type="ECO:0000256" key="1">
    <source>
        <dbReference type="SAM" id="Phobius"/>
    </source>
</evidence>
<proteinExistence type="predicted"/>
<dbReference type="EMBL" id="WMEZ01000001">
    <property type="protein sequence ID" value="MYL48190.1"/>
    <property type="molecule type" value="Genomic_DNA"/>
</dbReference>
<dbReference type="PANTHER" id="PTHR30383">
    <property type="entry name" value="THIOESTERASE 1/PROTEASE 1/LYSOPHOSPHOLIPASE L1"/>
    <property type="match status" value="1"/>
</dbReference>
<dbReference type="SUPFAM" id="SSF52266">
    <property type="entry name" value="SGNH hydrolase"/>
    <property type="match status" value="1"/>
</dbReference>
<keyword evidence="1" id="KW-1133">Transmembrane helix</keyword>
<dbReference type="Pfam" id="PF13472">
    <property type="entry name" value="Lipase_GDSL_2"/>
    <property type="match status" value="1"/>
</dbReference>
<keyword evidence="1" id="KW-0472">Membrane</keyword>
<dbReference type="Proteomes" id="UP000447393">
    <property type="component" value="Unassembled WGS sequence"/>
</dbReference>
<evidence type="ECO:0000313" key="4">
    <source>
        <dbReference type="Proteomes" id="UP000447393"/>
    </source>
</evidence>
<keyword evidence="1" id="KW-0812">Transmembrane</keyword>
<reference evidence="3 4" key="1">
    <citation type="submission" date="2019-11" db="EMBL/GenBank/DDBJ databases">
        <title>Genome sequences of 17 halophilic strains isolated from different environments.</title>
        <authorList>
            <person name="Furrow R.E."/>
        </authorList>
    </citation>
    <scope>NUCLEOTIDE SEQUENCE [LARGE SCALE GENOMIC DNA]</scope>
    <source>
        <strain evidence="3 4">22505_10_Sand</strain>
    </source>
</reference>
<evidence type="ECO:0000259" key="2">
    <source>
        <dbReference type="Pfam" id="PF13472"/>
    </source>
</evidence>
<protein>
    <recommendedName>
        <fullName evidence="2">SGNH hydrolase-type esterase domain-containing protein</fullName>
    </recommendedName>
</protein>
<dbReference type="InterPro" id="IPR036514">
    <property type="entry name" value="SGNH_hydro_sf"/>
</dbReference>
<dbReference type="InterPro" id="IPR013830">
    <property type="entry name" value="SGNH_hydro"/>
</dbReference>
<feature type="transmembrane region" description="Helical" evidence="1">
    <location>
        <begin position="37"/>
        <end position="55"/>
    </location>
</feature>
<feature type="domain" description="SGNH hydrolase-type esterase" evidence="2">
    <location>
        <begin position="69"/>
        <end position="253"/>
    </location>
</feature>
<dbReference type="PANTHER" id="PTHR30383:SF27">
    <property type="entry name" value="SPORE GERMINATION LIPASE LIPC"/>
    <property type="match status" value="1"/>
</dbReference>
<sequence length="266" mass="30365">MSIHRAFVLFIVIMFCPYSYREKRAYSEVQLMKIHRKWWMGLLILAAIGLGVFGFQSSMSHQKEEQIVALGDSLTYGVGDESGHGYVENLQQWFDKNHDGPVTVDNYAIPGQQSDGMLGQMNEATVLKSVENADYILFFIGMNDIIKSNGGDLSPLHKDKIAVGKKDYEKNVKTILNQIREKNPEAPILFLGLYNPYPDKPEIGQIIKGWNATSQSIIEPYENVTFIPTNDLYEEKSSRYFSDAVHLNEQGYEKLTMRIIKAYDFE</sequence>
<evidence type="ECO:0000313" key="3">
    <source>
        <dbReference type="EMBL" id="MYL48190.1"/>
    </source>
</evidence>
<name>A0A845DYT3_9BACI</name>